<accession>A0A482X1A2</accession>
<protein>
    <submittedName>
        <fullName evidence="1">Uncharacterized protein</fullName>
    </submittedName>
</protein>
<dbReference type="Pfam" id="PF15679">
    <property type="entry name" value="DUF4665"/>
    <property type="match status" value="1"/>
</dbReference>
<dbReference type="OrthoDB" id="8828063at2759"/>
<comment type="caution">
    <text evidence="1">The sequence shown here is derived from an EMBL/GenBank/DDBJ whole genome shotgun (WGS) entry which is preliminary data.</text>
</comment>
<dbReference type="AlphaFoldDB" id="A0A482X1A2"/>
<evidence type="ECO:0000313" key="1">
    <source>
        <dbReference type="EMBL" id="RZF39523.1"/>
    </source>
</evidence>
<gene>
    <name evidence="1" type="ORF">LSTR_LSTR001044</name>
</gene>
<evidence type="ECO:0000313" key="2">
    <source>
        <dbReference type="Proteomes" id="UP000291343"/>
    </source>
</evidence>
<dbReference type="EMBL" id="QKKF02019844">
    <property type="protein sequence ID" value="RZF39523.1"/>
    <property type="molecule type" value="Genomic_DNA"/>
</dbReference>
<dbReference type="GO" id="GO:0042254">
    <property type="term" value="P:ribosome biogenesis"/>
    <property type="evidence" value="ECO:0007669"/>
    <property type="project" value="InterPro"/>
</dbReference>
<dbReference type="InParanoid" id="A0A482X1A2"/>
<name>A0A482X1A2_LAOST</name>
<organism evidence="1 2">
    <name type="scientific">Laodelphax striatellus</name>
    <name type="common">Small brown planthopper</name>
    <name type="synonym">Delphax striatella</name>
    <dbReference type="NCBI Taxonomy" id="195883"/>
    <lineage>
        <taxon>Eukaryota</taxon>
        <taxon>Metazoa</taxon>
        <taxon>Ecdysozoa</taxon>
        <taxon>Arthropoda</taxon>
        <taxon>Hexapoda</taxon>
        <taxon>Insecta</taxon>
        <taxon>Pterygota</taxon>
        <taxon>Neoptera</taxon>
        <taxon>Paraneoptera</taxon>
        <taxon>Hemiptera</taxon>
        <taxon>Auchenorrhyncha</taxon>
        <taxon>Fulgoroidea</taxon>
        <taxon>Delphacidae</taxon>
        <taxon>Criomorphinae</taxon>
        <taxon>Laodelphax</taxon>
    </lineage>
</organism>
<dbReference type="Proteomes" id="UP000291343">
    <property type="component" value="Unassembled WGS sequence"/>
</dbReference>
<proteinExistence type="predicted"/>
<reference evidence="1 2" key="1">
    <citation type="journal article" date="2017" name="Gigascience">
        <title>Genome sequence of the small brown planthopper, Laodelphax striatellus.</title>
        <authorList>
            <person name="Zhu J."/>
            <person name="Jiang F."/>
            <person name="Wang X."/>
            <person name="Yang P."/>
            <person name="Bao Y."/>
            <person name="Zhao W."/>
            <person name="Wang W."/>
            <person name="Lu H."/>
            <person name="Wang Q."/>
            <person name="Cui N."/>
            <person name="Li J."/>
            <person name="Chen X."/>
            <person name="Luo L."/>
            <person name="Yu J."/>
            <person name="Kang L."/>
            <person name="Cui F."/>
        </authorList>
    </citation>
    <scope>NUCLEOTIDE SEQUENCE [LARGE SCALE GENOMIC DNA]</scope>
    <source>
        <strain evidence="1">Lst14</strain>
    </source>
</reference>
<dbReference type="InterPro" id="IPR031389">
    <property type="entry name" value="RBIS"/>
</dbReference>
<sequence>MWFYRSEVVKHVVKETMKLQRQLLVFPQVTDMGKDRNQKVAKNVFKVVGSRAFKAKNKAKPVSINLKNLQVQKREKVAQVDSQWNELQANVLKKKPEEKKEVVQTESPAERIKKFEASEKLENEALEQIEKMKC</sequence>
<dbReference type="SMR" id="A0A482X1A2"/>
<keyword evidence="2" id="KW-1185">Reference proteome</keyword>